<dbReference type="PANTHER" id="PTHR37984:SF5">
    <property type="entry name" value="PROTEIN NYNRIN-LIKE"/>
    <property type="match status" value="1"/>
</dbReference>
<keyword evidence="7" id="KW-0695">RNA-directed DNA polymerase</keyword>
<dbReference type="GO" id="GO:0004519">
    <property type="term" value="F:endonuclease activity"/>
    <property type="evidence" value="ECO:0007669"/>
    <property type="project" value="UniProtKB-KW"/>
</dbReference>
<reference evidence="10 11" key="1">
    <citation type="submission" date="2024-11" db="EMBL/GenBank/DDBJ databases">
        <title>A near-complete genome assembly of Cinchona calisaya.</title>
        <authorList>
            <person name="Lian D.C."/>
            <person name="Zhao X.W."/>
            <person name="Wei L."/>
        </authorList>
    </citation>
    <scope>NUCLEOTIDE SEQUENCE [LARGE SCALE GENOMIC DNA]</scope>
    <source>
        <tissue evidence="10">Nenye</tissue>
    </source>
</reference>
<dbReference type="AlphaFoldDB" id="A0ABD2YXR1"/>
<dbReference type="Pfam" id="PF03732">
    <property type="entry name" value="Retrotrans_gag"/>
    <property type="match status" value="1"/>
</dbReference>
<feature type="compositionally biased region" description="Pro residues" evidence="8">
    <location>
        <begin position="326"/>
        <end position="336"/>
    </location>
</feature>
<evidence type="ECO:0000259" key="9">
    <source>
        <dbReference type="PROSITE" id="PS50878"/>
    </source>
</evidence>
<feature type="compositionally biased region" description="Low complexity" evidence="8">
    <location>
        <begin position="43"/>
        <end position="64"/>
    </location>
</feature>
<feature type="compositionally biased region" description="Polar residues" evidence="8">
    <location>
        <begin position="22"/>
        <end position="31"/>
    </location>
</feature>
<dbReference type="SUPFAM" id="SSF50630">
    <property type="entry name" value="Acid proteases"/>
    <property type="match status" value="1"/>
</dbReference>
<dbReference type="InterPro" id="IPR050951">
    <property type="entry name" value="Retrovirus_Pol_polyprotein"/>
</dbReference>
<evidence type="ECO:0000256" key="8">
    <source>
        <dbReference type="SAM" id="MobiDB-lite"/>
    </source>
</evidence>
<proteinExistence type="predicted"/>
<dbReference type="InterPro" id="IPR043502">
    <property type="entry name" value="DNA/RNA_pol_sf"/>
</dbReference>
<evidence type="ECO:0000313" key="11">
    <source>
        <dbReference type="Proteomes" id="UP001630127"/>
    </source>
</evidence>
<evidence type="ECO:0000256" key="4">
    <source>
        <dbReference type="ARBA" id="ARBA00022722"/>
    </source>
</evidence>
<dbReference type="Proteomes" id="UP001630127">
    <property type="component" value="Unassembled WGS sequence"/>
</dbReference>
<dbReference type="PANTHER" id="PTHR37984">
    <property type="entry name" value="PROTEIN CBG26694"/>
    <property type="match status" value="1"/>
</dbReference>
<dbReference type="Gene3D" id="3.10.20.370">
    <property type="match status" value="1"/>
</dbReference>
<dbReference type="GO" id="GO:0016787">
    <property type="term" value="F:hydrolase activity"/>
    <property type="evidence" value="ECO:0007669"/>
    <property type="project" value="UniProtKB-KW"/>
</dbReference>
<keyword evidence="6" id="KW-0378">Hydrolase</keyword>
<accession>A0ABD2YXR1</accession>
<feature type="domain" description="Reverse transcriptase" evidence="9">
    <location>
        <begin position="667"/>
        <end position="846"/>
    </location>
</feature>
<dbReference type="Gene3D" id="2.40.70.10">
    <property type="entry name" value="Acid Proteases"/>
    <property type="match status" value="1"/>
</dbReference>
<name>A0ABD2YXR1_9GENT</name>
<dbReference type="Pfam" id="PF00078">
    <property type="entry name" value="RVT_1"/>
    <property type="match status" value="1"/>
</dbReference>
<feature type="compositionally biased region" description="Low complexity" evidence="8">
    <location>
        <begin position="315"/>
        <end position="325"/>
    </location>
</feature>
<dbReference type="Pfam" id="PF08284">
    <property type="entry name" value="RVP_2"/>
    <property type="match status" value="1"/>
</dbReference>
<comment type="caution">
    <text evidence="10">The sequence shown here is derived from an EMBL/GenBank/DDBJ whole genome shotgun (WGS) entry which is preliminary data.</text>
</comment>
<keyword evidence="11" id="KW-1185">Reference proteome</keyword>
<dbReference type="EC" id="2.7.7.49" evidence="1"/>
<dbReference type="InterPro" id="IPR043128">
    <property type="entry name" value="Rev_trsase/Diguanyl_cyclase"/>
</dbReference>
<protein>
    <recommendedName>
        <fullName evidence="1">RNA-directed DNA polymerase</fullName>
        <ecNumber evidence="1">2.7.7.49</ecNumber>
    </recommendedName>
</protein>
<dbReference type="EMBL" id="JBJUIK010000012">
    <property type="protein sequence ID" value="KAL3510632.1"/>
    <property type="molecule type" value="Genomic_DNA"/>
</dbReference>
<feature type="region of interest" description="Disordered" evidence="8">
    <location>
        <begin position="399"/>
        <end position="424"/>
    </location>
</feature>
<keyword evidence="2" id="KW-0808">Transferase</keyword>
<dbReference type="CDD" id="cd09274">
    <property type="entry name" value="RNase_HI_RT_Ty3"/>
    <property type="match status" value="1"/>
</dbReference>
<feature type="compositionally biased region" description="Polar residues" evidence="8">
    <location>
        <begin position="1"/>
        <end position="13"/>
    </location>
</feature>
<gene>
    <name evidence="10" type="ORF">ACH5RR_030033</name>
</gene>
<organism evidence="10 11">
    <name type="scientific">Cinchona calisaya</name>
    <dbReference type="NCBI Taxonomy" id="153742"/>
    <lineage>
        <taxon>Eukaryota</taxon>
        <taxon>Viridiplantae</taxon>
        <taxon>Streptophyta</taxon>
        <taxon>Embryophyta</taxon>
        <taxon>Tracheophyta</taxon>
        <taxon>Spermatophyta</taxon>
        <taxon>Magnoliopsida</taxon>
        <taxon>eudicotyledons</taxon>
        <taxon>Gunneridae</taxon>
        <taxon>Pentapetalae</taxon>
        <taxon>asterids</taxon>
        <taxon>lamiids</taxon>
        <taxon>Gentianales</taxon>
        <taxon>Rubiaceae</taxon>
        <taxon>Cinchonoideae</taxon>
        <taxon>Cinchoneae</taxon>
        <taxon>Cinchona</taxon>
    </lineage>
</organism>
<keyword evidence="3" id="KW-0548">Nucleotidyltransferase</keyword>
<dbReference type="Gene3D" id="1.10.340.70">
    <property type="match status" value="1"/>
</dbReference>
<evidence type="ECO:0000256" key="1">
    <source>
        <dbReference type="ARBA" id="ARBA00012493"/>
    </source>
</evidence>
<evidence type="ECO:0000256" key="6">
    <source>
        <dbReference type="ARBA" id="ARBA00022801"/>
    </source>
</evidence>
<evidence type="ECO:0000256" key="7">
    <source>
        <dbReference type="ARBA" id="ARBA00022918"/>
    </source>
</evidence>
<dbReference type="PROSITE" id="PS00141">
    <property type="entry name" value="ASP_PROTEASE"/>
    <property type="match status" value="1"/>
</dbReference>
<dbReference type="InterPro" id="IPR041373">
    <property type="entry name" value="RT_RNaseH"/>
</dbReference>
<dbReference type="InterPro" id="IPR001969">
    <property type="entry name" value="Aspartic_peptidase_AS"/>
</dbReference>
<keyword evidence="4" id="KW-0540">Nuclease</keyword>
<dbReference type="PROSITE" id="PS50878">
    <property type="entry name" value="RT_POL"/>
    <property type="match status" value="1"/>
</dbReference>
<dbReference type="Pfam" id="PF17921">
    <property type="entry name" value="Integrase_H2C2"/>
    <property type="match status" value="1"/>
</dbReference>
<keyword evidence="5" id="KW-0255">Endonuclease</keyword>
<dbReference type="Gene3D" id="3.30.70.270">
    <property type="match status" value="2"/>
</dbReference>
<dbReference type="SUPFAM" id="SSF56672">
    <property type="entry name" value="DNA/RNA polymerases"/>
    <property type="match status" value="1"/>
</dbReference>
<dbReference type="FunFam" id="3.10.20.370:FF:000001">
    <property type="entry name" value="Retrovirus-related Pol polyprotein from transposon 17.6-like protein"/>
    <property type="match status" value="1"/>
</dbReference>
<dbReference type="CDD" id="cd01647">
    <property type="entry name" value="RT_LTR"/>
    <property type="match status" value="1"/>
</dbReference>
<dbReference type="InterPro" id="IPR021109">
    <property type="entry name" value="Peptidase_aspartic_dom_sf"/>
</dbReference>
<dbReference type="CDD" id="cd00303">
    <property type="entry name" value="retropepsin_like"/>
    <property type="match status" value="1"/>
</dbReference>
<evidence type="ECO:0000313" key="10">
    <source>
        <dbReference type="EMBL" id="KAL3510632.1"/>
    </source>
</evidence>
<feature type="region of interest" description="Disordered" evidence="8">
    <location>
        <begin position="1"/>
        <end position="64"/>
    </location>
</feature>
<dbReference type="Gene3D" id="3.10.10.10">
    <property type="entry name" value="HIV Type 1 Reverse Transcriptase, subunit A, domain 1"/>
    <property type="match status" value="1"/>
</dbReference>
<evidence type="ECO:0000256" key="5">
    <source>
        <dbReference type="ARBA" id="ARBA00022759"/>
    </source>
</evidence>
<feature type="compositionally biased region" description="Polar residues" evidence="8">
    <location>
        <begin position="407"/>
        <end position="422"/>
    </location>
</feature>
<evidence type="ECO:0000256" key="2">
    <source>
        <dbReference type="ARBA" id="ARBA00022679"/>
    </source>
</evidence>
<sequence length="1190" mass="136168">MESELNRQTQIVISQEGAPRQETGTSQTQAEESVGIDQGARGQIETESQTQQIQQLQQSQPSQTPVPVIDYATIAAIVGQVVHAALHTNPMTPASNPQPQPEAKDVDYYYRAITKIHIPTFEGRHDPDEAERWLGQIEENLELLKVPDEYRVPIVKPYLVGDASRWWKGVRPVFAPTGQIAWIVFKEAFLEHFYPSHLRIERRDEFNSFRQTPGMSVVEYSHRFHALGMFAPGVMSDRVEKCDRFKRGLLKDIRDRIAAVDTDTFEKLYDASARVDKYLRPQAAEERDDRGLYIPPQRTIYRPVVPPVRSVRPPQPSFSQFRGFRPQPPQVRPRPPLAIAGPSRVIDKRGGTVSAPVLLQARPRIPECSYCHRYHVGECRWRSGACLACGSFEHRIRDCPTARPGPSQRQMSQGRSGNSTGPPTARVYALTQQEVDRSGQVVTGMILINNVSANALFDSGATHSFISGRLGRKLNVKPDWLDIPYRVGTPGDRIIESRWVYPNCKVSLGDYKSDANLLQLNMSDFDIILGMDWLSRNYAHLDCREKKVRFCIPEKEEIVYQGGIKKPERQPIPLLSALQAQRALRKGCEALLVYVINTEKEGAKLEDIPIVREFPDVFPEDLPGLPPEREIEFEINLPPETAPISKAPYRMAPTELKELKTQLQELLDKKFIRPSVSPWGAPVLFVKKKDGSLRLCIDYRELNKVTIKNKYPLPRIDDLFDQLKGARVFSKIDLRSGYHQLRIKSADVSKKAFRTRYGHYEFLVMPFGLTNAPAAFMDLMNRVFQPYLDRFVIVFIDDILVYSPSTEEHETHLRLALQKLREQKLYAKFSKCEFWLKNVTFLGHIISESGVSVDPKKIEAIVDWARPTNVTEVRSFLGLAGYYRKFVEGFSLIAVPLTRLTQKKTKFVWDADCEASFQELKKRLISAPILTLPSRIGGYVIYSDASKNGLGCVLIQNSRVIAYASRQLKSYEQNYPTHDLELAAIVFALKIWRHYLYGEQCEIFTDHQSLKYLFTQKELNMRQRRWLELLKDYDLKISYHPGKANRVADALSRKSSNVTANTLIRQMEELNLEIVESTTNIFAALMVQPTLIDRIKQAQVTDPELIKVRNKVESGDPGEFRVDYGIVWMQSRLCVPANEDLKKEVMAEAHSPRFSIHPGSTKMYKDLKQHFWWNNMKREIAEFVSKCLVC</sequence>
<dbReference type="Pfam" id="PF17917">
    <property type="entry name" value="RT_RNaseH"/>
    <property type="match status" value="1"/>
</dbReference>
<dbReference type="FunFam" id="3.30.70.270:FF:000020">
    <property type="entry name" value="Transposon Tf2-6 polyprotein-like Protein"/>
    <property type="match status" value="1"/>
</dbReference>
<feature type="region of interest" description="Disordered" evidence="8">
    <location>
        <begin position="315"/>
        <end position="342"/>
    </location>
</feature>
<dbReference type="InterPro" id="IPR000477">
    <property type="entry name" value="RT_dom"/>
</dbReference>
<dbReference type="GO" id="GO:0003964">
    <property type="term" value="F:RNA-directed DNA polymerase activity"/>
    <property type="evidence" value="ECO:0007669"/>
    <property type="project" value="UniProtKB-KW"/>
</dbReference>
<dbReference type="InterPro" id="IPR005162">
    <property type="entry name" value="Retrotrans_gag_dom"/>
</dbReference>
<dbReference type="InterPro" id="IPR041588">
    <property type="entry name" value="Integrase_H2C2"/>
</dbReference>
<evidence type="ECO:0000256" key="3">
    <source>
        <dbReference type="ARBA" id="ARBA00022695"/>
    </source>
</evidence>